<dbReference type="Pfam" id="PF13416">
    <property type="entry name" value="SBP_bac_8"/>
    <property type="match status" value="1"/>
</dbReference>
<sequence length="489" mass="53108">MAAPPGRTRRRTPPERTDRRSRPRLRSGRPTGPRSGRFRAARPAVAAAAALLGLLPLTACGGVSVADNRSGTFTTMGFGLGDAIATSRIDDARKALAPRGMDLQINEGAFDEQQFLSAVAAGDPPDVVNMDRSLIGGYAARGALLPLTDCLRKEHIDLGDYQRSAIAEATLDGAVYGMPDSFDSRILLMDASLLKKAGHDATDSDVDTSDWKQLRKLNLELKQQKGNKLTRLGFDPKIPEFFPMWARANGGSLISDDGRTAKLNSPRVVEALEMTSGLIRAQGGWGKFKALRDSFDQFGKANQFTKHQVGAYPMEDWYVAVLGDTSPQVQLGSGYIKDRKGKPVNYVSGTGWAVPKGSRHPEEACTFIKTMTSTRAWVKAAEAKAKDVRGRDAVYTGDYTGNLEADKIIESKVWKPSGNKAFDKATRQLYDIQAEGFAIPANAAGSEFKQAWQDACNRVLSGEQTPRQALDQAQREAQSALDIADQGRK</sequence>
<evidence type="ECO:0000313" key="3">
    <source>
        <dbReference type="Proteomes" id="UP000595046"/>
    </source>
</evidence>
<gene>
    <name evidence="2" type="ORF">G4Z16_03120</name>
</gene>
<dbReference type="SUPFAM" id="SSF53850">
    <property type="entry name" value="Periplasmic binding protein-like II"/>
    <property type="match status" value="1"/>
</dbReference>
<dbReference type="PANTHER" id="PTHR43649">
    <property type="entry name" value="ARABINOSE-BINDING PROTEIN-RELATED"/>
    <property type="match status" value="1"/>
</dbReference>
<feature type="region of interest" description="Disordered" evidence="1">
    <location>
        <begin position="466"/>
        <end position="489"/>
    </location>
</feature>
<feature type="region of interest" description="Disordered" evidence="1">
    <location>
        <begin position="1"/>
        <end position="40"/>
    </location>
</feature>
<dbReference type="PANTHER" id="PTHR43649:SF12">
    <property type="entry name" value="DIACETYLCHITOBIOSE BINDING PROTEIN DASA"/>
    <property type="match status" value="1"/>
</dbReference>
<keyword evidence="3" id="KW-1185">Reference proteome</keyword>
<evidence type="ECO:0000313" key="2">
    <source>
        <dbReference type="EMBL" id="QPP05550.1"/>
    </source>
</evidence>
<name>A0A7T1T391_9ACTN</name>
<organism evidence="2 3">
    <name type="scientific">Streptomyces bathyalis</name>
    <dbReference type="NCBI Taxonomy" id="2710756"/>
    <lineage>
        <taxon>Bacteria</taxon>
        <taxon>Bacillati</taxon>
        <taxon>Actinomycetota</taxon>
        <taxon>Actinomycetes</taxon>
        <taxon>Kitasatosporales</taxon>
        <taxon>Streptomycetaceae</taxon>
        <taxon>Streptomyces</taxon>
    </lineage>
</organism>
<dbReference type="InterPro" id="IPR006059">
    <property type="entry name" value="SBP"/>
</dbReference>
<reference evidence="3" key="1">
    <citation type="submission" date="2020-02" db="EMBL/GenBank/DDBJ databases">
        <title>Streptomyces sp. ASO4wet.</title>
        <authorList>
            <person name="Risdian C."/>
            <person name="Landwehr W."/>
            <person name="Schupp P."/>
            <person name="Wink J."/>
        </authorList>
    </citation>
    <scope>NUCLEOTIDE SEQUENCE [LARGE SCALE GENOMIC DNA]</scope>
    <source>
        <strain evidence="3">ASO4wet</strain>
    </source>
</reference>
<dbReference type="Gene3D" id="3.40.190.10">
    <property type="entry name" value="Periplasmic binding protein-like II"/>
    <property type="match status" value="1"/>
</dbReference>
<protein>
    <submittedName>
        <fullName evidence="2">Extracellular solute-binding protein</fullName>
    </submittedName>
</protein>
<dbReference type="KEGG" id="sbat:G4Z16_03120"/>
<dbReference type="Proteomes" id="UP000595046">
    <property type="component" value="Chromosome"/>
</dbReference>
<dbReference type="EMBL" id="CP048882">
    <property type="protein sequence ID" value="QPP05550.1"/>
    <property type="molecule type" value="Genomic_DNA"/>
</dbReference>
<dbReference type="RefSeq" id="WP_197349062.1">
    <property type="nucleotide sequence ID" value="NZ_CP048882.1"/>
</dbReference>
<dbReference type="InterPro" id="IPR050490">
    <property type="entry name" value="Bact_solute-bd_prot1"/>
</dbReference>
<dbReference type="AlphaFoldDB" id="A0A7T1T391"/>
<accession>A0A7T1T391</accession>
<evidence type="ECO:0000256" key="1">
    <source>
        <dbReference type="SAM" id="MobiDB-lite"/>
    </source>
</evidence>
<proteinExistence type="predicted"/>